<dbReference type="InterPro" id="IPR050863">
    <property type="entry name" value="CenT-Element_Derived"/>
</dbReference>
<accession>A0A6J8E223</accession>
<evidence type="ECO:0000313" key="3">
    <source>
        <dbReference type="Proteomes" id="UP000507470"/>
    </source>
</evidence>
<dbReference type="OrthoDB" id="6273063at2759"/>
<keyword evidence="3" id="KW-1185">Reference proteome</keyword>
<name>A0A6J8E223_MYTCO</name>
<dbReference type="GO" id="GO:0003677">
    <property type="term" value="F:DNA binding"/>
    <property type="evidence" value="ECO:0007669"/>
    <property type="project" value="TreeGrafter"/>
</dbReference>
<dbReference type="GO" id="GO:0005634">
    <property type="term" value="C:nucleus"/>
    <property type="evidence" value="ECO:0007669"/>
    <property type="project" value="TreeGrafter"/>
</dbReference>
<dbReference type="EMBL" id="CACVKT020008320">
    <property type="protein sequence ID" value="CAC5414108.1"/>
    <property type="molecule type" value="Genomic_DNA"/>
</dbReference>
<dbReference type="PANTHER" id="PTHR19303">
    <property type="entry name" value="TRANSPOSON"/>
    <property type="match status" value="1"/>
</dbReference>
<dbReference type="InterPro" id="IPR004875">
    <property type="entry name" value="DDE_SF_endonuclease_dom"/>
</dbReference>
<feature type="domain" description="DDE-1" evidence="1">
    <location>
        <begin position="61"/>
        <end position="172"/>
    </location>
</feature>
<organism evidence="2 3">
    <name type="scientific">Mytilus coruscus</name>
    <name type="common">Sea mussel</name>
    <dbReference type="NCBI Taxonomy" id="42192"/>
    <lineage>
        <taxon>Eukaryota</taxon>
        <taxon>Metazoa</taxon>
        <taxon>Spiralia</taxon>
        <taxon>Lophotrochozoa</taxon>
        <taxon>Mollusca</taxon>
        <taxon>Bivalvia</taxon>
        <taxon>Autobranchia</taxon>
        <taxon>Pteriomorphia</taxon>
        <taxon>Mytilida</taxon>
        <taxon>Mytiloidea</taxon>
        <taxon>Mytilidae</taxon>
        <taxon>Mytilinae</taxon>
        <taxon>Mytilus</taxon>
    </lineage>
</organism>
<dbReference type="PANTHER" id="PTHR19303:SF74">
    <property type="entry name" value="POGO TRANSPOSABLE ELEMENT WITH KRAB DOMAIN"/>
    <property type="match status" value="1"/>
</dbReference>
<proteinExistence type="predicted"/>
<dbReference type="AlphaFoldDB" id="A0A6J8E223"/>
<evidence type="ECO:0000313" key="2">
    <source>
        <dbReference type="EMBL" id="CAC5414108.1"/>
    </source>
</evidence>
<reference evidence="2 3" key="1">
    <citation type="submission" date="2020-06" db="EMBL/GenBank/DDBJ databases">
        <authorList>
            <person name="Li R."/>
            <person name="Bekaert M."/>
        </authorList>
    </citation>
    <scope>NUCLEOTIDE SEQUENCE [LARGE SCALE GENOMIC DNA]</scope>
    <source>
        <strain evidence="3">wild</strain>
    </source>
</reference>
<evidence type="ECO:0000259" key="1">
    <source>
        <dbReference type="Pfam" id="PF03184"/>
    </source>
</evidence>
<dbReference type="Proteomes" id="UP000507470">
    <property type="component" value="Unassembled WGS sequence"/>
</dbReference>
<dbReference type="Pfam" id="PF03184">
    <property type="entry name" value="DDE_1"/>
    <property type="match status" value="1"/>
</dbReference>
<protein>
    <recommendedName>
        <fullName evidence="1">DDE-1 domain-containing protein</fullName>
    </recommendedName>
</protein>
<sequence length="182" mass="20533">MLNATVVGNYFKELQTVTQELSPTSIWNMDETRMNLEHQPAEVLARRGAKSVPGRVGNTRENITLLPCVNAAGGKMPTFIVAKGKTPRSLRSYNMPEGPENAEWRYQQKAWMDDELGEDWFNNLFLKHCGPQRPQILILDSHHSHETLGLLEAALANRIEVLALPSHTTHFYILLTAQCLVL</sequence>
<gene>
    <name evidence="2" type="ORF">MCOR_46950</name>
</gene>